<sequence>MVPCAEMKNEMCFALFDKRPIVREIEAVPSFDTGSDHRLVRMRATFEKKIKSKVLQMENHMQQPKALGDVVGQPHISNEV</sequence>
<evidence type="ECO:0000313" key="1">
    <source>
        <dbReference type="EMBL" id="VDP50150.1"/>
    </source>
</evidence>
<reference evidence="1 2" key="2">
    <citation type="submission" date="2018-11" db="EMBL/GenBank/DDBJ databases">
        <authorList>
            <consortium name="Pathogen Informatics"/>
        </authorList>
    </citation>
    <scope>NUCLEOTIDE SEQUENCE [LARGE SCALE GENOMIC DNA]</scope>
</reference>
<dbReference type="AlphaFoldDB" id="A0A183J9R4"/>
<name>A0A183J9R4_9BILA</name>
<organism evidence="3">
    <name type="scientific">Soboliphyme baturini</name>
    <dbReference type="NCBI Taxonomy" id="241478"/>
    <lineage>
        <taxon>Eukaryota</taxon>
        <taxon>Metazoa</taxon>
        <taxon>Ecdysozoa</taxon>
        <taxon>Nematoda</taxon>
        <taxon>Enoplea</taxon>
        <taxon>Dorylaimia</taxon>
        <taxon>Dioctophymatida</taxon>
        <taxon>Dioctophymatoidea</taxon>
        <taxon>Soboliphymatidae</taxon>
        <taxon>Soboliphyme</taxon>
    </lineage>
</organism>
<dbReference type="WBParaSite" id="SBAD_0001302201-mRNA-1">
    <property type="protein sequence ID" value="SBAD_0001302201-mRNA-1"/>
    <property type="gene ID" value="SBAD_0001302201"/>
</dbReference>
<proteinExistence type="predicted"/>
<evidence type="ECO:0000313" key="2">
    <source>
        <dbReference type="Proteomes" id="UP000270296"/>
    </source>
</evidence>
<accession>A0A183J9R4</accession>
<gene>
    <name evidence="1" type="ORF">SBAD_LOCUS12612</name>
</gene>
<dbReference type="Proteomes" id="UP000270296">
    <property type="component" value="Unassembled WGS sequence"/>
</dbReference>
<reference evidence="3" key="1">
    <citation type="submission" date="2016-06" db="UniProtKB">
        <authorList>
            <consortium name="WormBaseParasite"/>
        </authorList>
    </citation>
    <scope>IDENTIFICATION</scope>
</reference>
<evidence type="ECO:0000313" key="3">
    <source>
        <dbReference type="WBParaSite" id="SBAD_0001302201-mRNA-1"/>
    </source>
</evidence>
<dbReference type="EMBL" id="UZAM01018288">
    <property type="protein sequence ID" value="VDP50150.1"/>
    <property type="molecule type" value="Genomic_DNA"/>
</dbReference>
<keyword evidence="2" id="KW-1185">Reference proteome</keyword>
<protein>
    <submittedName>
        <fullName evidence="3">CDT1 domain-containing protein</fullName>
    </submittedName>
</protein>
<dbReference type="OrthoDB" id="5844535at2759"/>